<feature type="domain" description="Probable transposase IS891/IS1136/IS1341" evidence="9">
    <location>
        <begin position="263"/>
        <end position="384"/>
    </location>
</feature>
<feature type="domain" description="Cas12f1-like TNB" evidence="10">
    <location>
        <begin position="411"/>
        <end position="473"/>
    </location>
</feature>
<dbReference type="GO" id="GO:0032196">
    <property type="term" value="P:transposition"/>
    <property type="evidence" value="ECO:0007669"/>
    <property type="project" value="UniProtKB-KW"/>
</dbReference>
<organism evidence="12">
    <name type="scientific">Caldilineaceae bacterium SB0662_bin_9</name>
    <dbReference type="NCBI Taxonomy" id="2605258"/>
    <lineage>
        <taxon>Bacteria</taxon>
        <taxon>Bacillati</taxon>
        <taxon>Chloroflexota</taxon>
        <taxon>Caldilineae</taxon>
        <taxon>Caldilineales</taxon>
        <taxon>Caldilineaceae</taxon>
    </lineage>
</organism>
<feature type="region of interest" description="Disordered" evidence="8">
    <location>
        <begin position="488"/>
        <end position="513"/>
    </location>
</feature>
<keyword evidence="5" id="KW-0862">Zinc</keyword>
<name>A0A6B1DUL2_9CHLR</name>
<evidence type="ECO:0000256" key="4">
    <source>
        <dbReference type="ARBA" id="ARBA00022723"/>
    </source>
</evidence>
<evidence type="ECO:0000256" key="2">
    <source>
        <dbReference type="ARBA" id="ARBA00011044"/>
    </source>
</evidence>
<dbReference type="InterPro" id="IPR051399">
    <property type="entry name" value="RNA-guided_DNA_endo/Transpos"/>
</dbReference>
<keyword evidence="7" id="KW-0233">DNA recombination</keyword>
<comment type="similarity">
    <text evidence="2">In the N-terminal section; belongs to the transposase 2 family.</text>
</comment>
<comment type="caution">
    <text evidence="12">The sequence shown here is derived from an EMBL/GenBank/DDBJ whole genome shotgun (WGS) entry which is preliminary data.</text>
</comment>
<dbReference type="Pfam" id="PF01385">
    <property type="entry name" value="OrfB_IS605"/>
    <property type="match status" value="1"/>
</dbReference>
<comment type="similarity">
    <text evidence="1">In the C-terminal section; belongs to the transposase 35 family.</text>
</comment>
<dbReference type="EMBL" id="VXPY01000099">
    <property type="protein sequence ID" value="MYD91510.1"/>
    <property type="molecule type" value="Genomic_DNA"/>
</dbReference>
<keyword evidence="4" id="KW-0479">Metal-binding</keyword>
<evidence type="ECO:0000313" key="12">
    <source>
        <dbReference type="EMBL" id="MYD91510.1"/>
    </source>
</evidence>
<dbReference type="GO" id="GO:0006310">
    <property type="term" value="P:DNA recombination"/>
    <property type="evidence" value="ECO:0007669"/>
    <property type="project" value="UniProtKB-KW"/>
</dbReference>
<evidence type="ECO:0000256" key="6">
    <source>
        <dbReference type="ARBA" id="ARBA00023125"/>
    </source>
</evidence>
<dbReference type="InterPro" id="IPR021027">
    <property type="entry name" value="Transposase_put_HTH"/>
</dbReference>
<evidence type="ECO:0000259" key="9">
    <source>
        <dbReference type="Pfam" id="PF01385"/>
    </source>
</evidence>
<dbReference type="GO" id="GO:0003677">
    <property type="term" value="F:DNA binding"/>
    <property type="evidence" value="ECO:0007669"/>
    <property type="project" value="UniProtKB-KW"/>
</dbReference>
<feature type="domain" description="Transposase putative helix-turn-helix" evidence="11">
    <location>
        <begin position="90"/>
        <end position="131"/>
    </location>
</feature>
<proteinExistence type="inferred from homology"/>
<dbReference type="GO" id="GO:0046872">
    <property type="term" value="F:metal ion binding"/>
    <property type="evidence" value="ECO:0007669"/>
    <property type="project" value="UniProtKB-KW"/>
</dbReference>
<dbReference type="PANTHER" id="PTHR30405:SF11">
    <property type="entry name" value="RNA-GUIDED DNA ENDONUCLEASE RV2885C-RELATED"/>
    <property type="match status" value="1"/>
</dbReference>
<dbReference type="NCBIfam" id="NF040570">
    <property type="entry name" value="guided_TnpB"/>
    <property type="match status" value="1"/>
</dbReference>
<feature type="region of interest" description="Disordered" evidence="8">
    <location>
        <begin position="314"/>
        <end position="364"/>
    </location>
</feature>
<evidence type="ECO:0000256" key="1">
    <source>
        <dbReference type="ARBA" id="ARBA00008761"/>
    </source>
</evidence>
<dbReference type="InterPro" id="IPR010095">
    <property type="entry name" value="Cas12f1-like_TNB"/>
</dbReference>
<dbReference type="PANTHER" id="PTHR30405">
    <property type="entry name" value="TRANSPOSASE"/>
    <property type="match status" value="1"/>
</dbReference>
<evidence type="ECO:0000259" key="11">
    <source>
        <dbReference type="Pfam" id="PF12323"/>
    </source>
</evidence>
<sequence length="513" mass="56742">MVPATWPQGNELRSGTVLVGLGFCGPMANIGAYIPDYAVGATGTTLYTCAVIVSCQQESPADIRTLHRTGSSRSVPDTRHPTTEAPETVHRTVRLRLYPGEAATGLLLTAIAGACRHVWNHLLADQERRYRLWQVYRIGPKPVPTFFTLGLRFTELRNDPDHAWLKEYPYKVVRYSLKYLADAYTRFFADSENEGKPRFKARHRTVPAFTIPGAVRMDGDRLYVPKVGWLRLAGSDPYAGCRPLTVRARMEGTEQHPKWYAYVCYEVPAEQVKQPAADGALGLDRNVGQATDSEGTVYAMPDTDKLDAQIARKQRELSRKQGWGPKDRRPKSNRGRRVNGQLNKLQRKGARKRDDATHQASRKLADTAHTVVVEDLNTKGMTKSAKGTVEAPGQQVKQKSGLNRSILESGWGSWERKLAYKAGELLQVNPAYTSQTCSRCGHVDKSNRPSQAVFACGACGFRANADHNAAINILARAGLPSRARFGPRDRGICTARGDPLGSSRTREQGMPTA</sequence>
<keyword evidence="3" id="KW-0815">Transposition</keyword>
<protein>
    <submittedName>
        <fullName evidence="12">IS200/IS605 family element transposase accessory protein TnpB</fullName>
    </submittedName>
</protein>
<evidence type="ECO:0000256" key="5">
    <source>
        <dbReference type="ARBA" id="ARBA00022833"/>
    </source>
</evidence>
<evidence type="ECO:0000259" key="10">
    <source>
        <dbReference type="Pfam" id="PF07282"/>
    </source>
</evidence>
<feature type="compositionally biased region" description="Basic residues" evidence="8">
    <location>
        <begin position="328"/>
        <end position="337"/>
    </location>
</feature>
<evidence type="ECO:0000256" key="8">
    <source>
        <dbReference type="SAM" id="MobiDB-lite"/>
    </source>
</evidence>
<gene>
    <name evidence="12" type="ORF">F4Y08_14455</name>
</gene>
<dbReference type="InterPro" id="IPR001959">
    <property type="entry name" value="Transposase"/>
</dbReference>
<dbReference type="Pfam" id="PF12323">
    <property type="entry name" value="HTH_OrfB_IS605"/>
    <property type="match status" value="1"/>
</dbReference>
<dbReference type="AlphaFoldDB" id="A0A6B1DUL2"/>
<reference evidence="12" key="1">
    <citation type="submission" date="2019-09" db="EMBL/GenBank/DDBJ databases">
        <title>Characterisation of the sponge microbiome using genome-centric metagenomics.</title>
        <authorList>
            <person name="Engelberts J.P."/>
            <person name="Robbins S.J."/>
            <person name="De Goeij J.M."/>
            <person name="Aranda M."/>
            <person name="Bell S.C."/>
            <person name="Webster N.S."/>
        </authorList>
    </citation>
    <scope>NUCLEOTIDE SEQUENCE</scope>
    <source>
        <strain evidence="12">SB0662_bin_9</strain>
    </source>
</reference>
<dbReference type="Pfam" id="PF07282">
    <property type="entry name" value="Cas12f1-like_TNB"/>
    <property type="match status" value="1"/>
</dbReference>
<keyword evidence="6" id="KW-0238">DNA-binding</keyword>
<evidence type="ECO:0000256" key="3">
    <source>
        <dbReference type="ARBA" id="ARBA00022578"/>
    </source>
</evidence>
<evidence type="ECO:0000256" key="7">
    <source>
        <dbReference type="ARBA" id="ARBA00023172"/>
    </source>
</evidence>
<accession>A0A6B1DUL2</accession>